<protein>
    <submittedName>
        <fullName evidence="6">Glutamate-pyruvate aminotransferase</fullName>
    </submittedName>
    <submittedName>
        <fullName evidence="5">LL-diaminopimelate aminotransferase</fullName>
        <ecNumber evidence="5">2.6.1.83</ecNumber>
    </submittedName>
</protein>
<keyword evidence="8" id="KW-1185">Reference proteome</keyword>
<dbReference type="SUPFAM" id="SSF53383">
    <property type="entry name" value="PLP-dependent transferases"/>
    <property type="match status" value="1"/>
</dbReference>
<dbReference type="InterPro" id="IPR050881">
    <property type="entry name" value="LL-DAP_aminotransferase"/>
</dbReference>
<dbReference type="AlphaFoldDB" id="A0A378YJD9"/>
<evidence type="ECO:0000313" key="8">
    <source>
        <dbReference type="Proteomes" id="UP000361468"/>
    </source>
</evidence>
<evidence type="ECO:0000256" key="3">
    <source>
        <dbReference type="ARBA" id="ARBA00022679"/>
    </source>
</evidence>
<evidence type="ECO:0000313" key="6">
    <source>
        <dbReference type="EMBL" id="VVE70521.1"/>
    </source>
</evidence>
<proteinExistence type="predicted"/>
<accession>A0A378YJD9</accession>
<dbReference type="STRING" id="93220.A6P55_05460"/>
<dbReference type="KEGG" id="ppnm:LV28_08295"/>
<gene>
    <name evidence="5" type="primary">dapL_2</name>
    <name evidence="5" type="ORF">NCTC13160_01633</name>
    <name evidence="6" type="ORF">PPN31119_03643</name>
</gene>
<dbReference type="EMBL" id="CABPSO010000013">
    <property type="protein sequence ID" value="VVE70521.1"/>
    <property type="molecule type" value="Genomic_DNA"/>
</dbReference>
<dbReference type="PANTHER" id="PTHR42832:SF1">
    <property type="entry name" value="GLUTAMATE-PYRUVATE AMINOTRANSFERASE ALAC"/>
    <property type="match status" value="1"/>
</dbReference>
<dbReference type="EC" id="2.6.1.83" evidence="5"/>
<dbReference type="Gene3D" id="3.90.1150.10">
    <property type="entry name" value="Aspartate Aminotransferase, domain 1"/>
    <property type="match status" value="1"/>
</dbReference>
<dbReference type="InterPro" id="IPR015422">
    <property type="entry name" value="PyrdxlP-dep_Trfase_small"/>
</dbReference>
<dbReference type="OrthoDB" id="9803354at2"/>
<dbReference type="Pfam" id="PF00155">
    <property type="entry name" value="Aminotran_1_2"/>
    <property type="match status" value="1"/>
</dbReference>
<dbReference type="Proteomes" id="UP000361468">
    <property type="component" value="Unassembled WGS sequence"/>
</dbReference>
<dbReference type="EMBL" id="UGSG01000001">
    <property type="protein sequence ID" value="SUA76863.1"/>
    <property type="molecule type" value="Genomic_DNA"/>
</dbReference>
<dbReference type="Proteomes" id="UP000254573">
    <property type="component" value="Unassembled WGS sequence"/>
</dbReference>
<sequence>MSSSPSSRSFSRINRLPPYVFNITAELKMAARRRGEDIIDLSMGNPDGATPPHIVSKLVEVAQRPDTHGYSTSRGIPRLRRAITRWYKDRYDVELDPEREAIVTIGSKEGLAHLMLATLDQGDTVLVPNPSYPIHIYGAVIAGANIRSVPMTPGIDFFTELERGIRESHPKPKMVILGFPSNPTAQCVELEFFERVIDLARKHDILVVHDLAYADIVYDGYKAPSIMQVPGAKDVAVEFFTLSKSYNMAGWRIGFMVGNAELVAALARIKSYHDYGTFTPVQVAAIAALEGDQQCVEEIREQYQRRRDVLYKGLTEAGWAVDLPRASMYIWARIPEPYRALGSLEFAKKLLAQAKVSVSPGIGFGEYGDEYVRFALIENESRIRQAVRGIKHMFREDGLIQPTVA</sequence>
<dbReference type="FunFam" id="3.40.640.10:FF:000018">
    <property type="entry name" value="Alanine aminotransferase AlaC"/>
    <property type="match status" value="1"/>
</dbReference>
<dbReference type="GO" id="GO:0030170">
    <property type="term" value="F:pyridoxal phosphate binding"/>
    <property type="evidence" value="ECO:0007669"/>
    <property type="project" value="InterPro"/>
</dbReference>
<organism evidence="5 7">
    <name type="scientific">Pandoraea pnomenusa</name>
    <dbReference type="NCBI Taxonomy" id="93220"/>
    <lineage>
        <taxon>Bacteria</taxon>
        <taxon>Pseudomonadati</taxon>
        <taxon>Pseudomonadota</taxon>
        <taxon>Betaproteobacteria</taxon>
        <taxon>Burkholderiales</taxon>
        <taxon>Burkholderiaceae</taxon>
        <taxon>Pandoraea</taxon>
    </lineage>
</organism>
<dbReference type="NCBIfam" id="NF006033">
    <property type="entry name" value="PRK08175.1"/>
    <property type="match status" value="1"/>
</dbReference>
<feature type="domain" description="Aminotransferase class I/classII large" evidence="4">
    <location>
        <begin position="37"/>
        <end position="388"/>
    </location>
</feature>
<dbReference type="InterPro" id="IPR004839">
    <property type="entry name" value="Aminotransferase_I/II_large"/>
</dbReference>
<evidence type="ECO:0000313" key="5">
    <source>
        <dbReference type="EMBL" id="SUA76863.1"/>
    </source>
</evidence>
<reference evidence="6 8" key="2">
    <citation type="submission" date="2019-08" db="EMBL/GenBank/DDBJ databases">
        <authorList>
            <person name="Peeters C."/>
        </authorList>
    </citation>
    <scope>NUCLEOTIDE SEQUENCE [LARGE SCALE GENOMIC DNA]</scope>
    <source>
        <strain evidence="6 8">LMG 31119</strain>
    </source>
</reference>
<dbReference type="RefSeq" id="WP_023594695.1">
    <property type="nucleotide sequence ID" value="NZ_CABPSO010000013.1"/>
</dbReference>
<keyword evidence="2 5" id="KW-0032">Aminotransferase</keyword>
<dbReference type="InterPro" id="IPR015424">
    <property type="entry name" value="PyrdxlP-dep_Trfase"/>
</dbReference>
<dbReference type="Gene3D" id="3.40.640.10">
    <property type="entry name" value="Type I PLP-dependent aspartate aminotransferase-like (Major domain)"/>
    <property type="match status" value="1"/>
</dbReference>
<dbReference type="InterPro" id="IPR015421">
    <property type="entry name" value="PyrdxlP-dep_Trfase_major"/>
</dbReference>
<dbReference type="PANTHER" id="PTHR42832">
    <property type="entry name" value="AMINO ACID AMINOTRANSFERASE"/>
    <property type="match status" value="1"/>
</dbReference>
<reference evidence="5 7" key="1">
    <citation type="submission" date="2018-06" db="EMBL/GenBank/DDBJ databases">
        <authorList>
            <consortium name="Pathogen Informatics"/>
            <person name="Doyle S."/>
        </authorList>
    </citation>
    <scope>NUCLEOTIDE SEQUENCE [LARGE SCALE GENOMIC DNA]</scope>
    <source>
        <strain evidence="5 7">NCTC13160</strain>
    </source>
</reference>
<evidence type="ECO:0000256" key="1">
    <source>
        <dbReference type="ARBA" id="ARBA00001933"/>
    </source>
</evidence>
<dbReference type="GO" id="GO:0010285">
    <property type="term" value="F:L,L-diaminopimelate aminotransferase activity"/>
    <property type="evidence" value="ECO:0007669"/>
    <property type="project" value="UniProtKB-EC"/>
</dbReference>
<evidence type="ECO:0000313" key="7">
    <source>
        <dbReference type="Proteomes" id="UP000254573"/>
    </source>
</evidence>
<keyword evidence="3 5" id="KW-0808">Transferase</keyword>
<dbReference type="CDD" id="cd00609">
    <property type="entry name" value="AAT_like"/>
    <property type="match status" value="1"/>
</dbReference>
<evidence type="ECO:0000256" key="2">
    <source>
        <dbReference type="ARBA" id="ARBA00022576"/>
    </source>
</evidence>
<comment type="cofactor">
    <cofactor evidence="1">
        <name>pyridoxal 5'-phosphate</name>
        <dbReference type="ChEBI" id="CHEBI:597326"/>
    </cofactor>
</comment>
<evidence type="ECO:0000259" key="4">
    <source>
        <dbReference type="Pfam" id="PF00155"/>
    </source>
</evidence>
<name>A0A378YJD9_9BURK</name>